<dbReference type="GO" id="GO:0004512">
    <property type="term" value="F:inositol-3-phosphate synthase activity"/>
    <property type="evidence" value="ECO:0007669"/>
    <property type="project" value="UniProtKB-EC"/>
</dbReference>
<gene>
    <name evidence="3" type="primary">INO1</name>
</gene>
<protein>
    <submittedName>
        <fullName evidence="3">Myo-inositol-1-phosphate synthase (INO1)</fullName>
        <ecNumber evidence="3">5.5.1.4</ecNumber>
    </submittedName>
</protein>
<reference evidence="3" key="1">
    <citation type="journal article" date="2014" name="Genome Biol. Evol.">
        <title>Pangenome evidence for extensive interdomain horizontal transfer affecting lineage core and shell genes in uncultured planktonic thaumarchaeota and euryarchaeota.</title>
        <authorList>
            <person name="Deschamps P."/>
            <person name="Zivanovic Y."/>
            <person name="Moreira D."/>
            <person name="Rodriguez-Valera F."/>
            <person name="Lopez-Garcia P."/>
        </authorList>
    </citation>
    <scope>NUCLEOTIDE SEQUENCE</scope>
</reference>
<dbReference type="SUPFAM" id="SSF55347">
    <property type="entry name" value="Glyceraldehyde-3-phosphate dehydrogenase-like, C-terminal domain"/>
    <property type="match status" value="1"/>
</dbReference>
<sequence>MPKVKVALAGVGNCASALIQGLEYYRQNPEETVGLVDYSIGGIEPNDIEFVAAFDVNDKKVGSDLSDAIFAHPNNTAKIIDVPNLGVEVFRAPVKDGIGKYLKDIVAVNDPNGSDVVDIIKSSGADMLINYLPVGSTEATKYYAQCSLDSNVGFINSMPVFIASNPEWQTKFVDKGLPIAGDDVMSQLGATVVHKSLIKLFVERGVKIDETYQLNIGGDADFLNMLEESRLVDKRESKTSAVRAMSPYPIPTRIGPSDYVDFLKNDKICYVWIKGHYFGNIPVTLDLKLHVMDAYNSGGVIVDAIRATKVALDRKISGPLNSISAYCFKHPPVQMPYEQAKNEFLEFIAGNRER</sequence>
<dbReference type="PANTHER" id="PTHR43125:SF1">
    <property type="entry name" value="INOSITOL-3-PHOSPHATE SYNTHASE"/>
    <property type="match status" value="1"/>
</dbReference>
<keyword evidence="3" id="KW-0413">Isomerase</keyword>
<dbReference type="SUPFAM" id="SSF51735">
    <property type="entry name" value="NAD(P)-binding Rossmann-fold domains"/>
    <property type="match status" value="1"/>
</dbReference>
<dbReference type="GO" id="GO:0006021">
    <property type="term" value="P:inositol biosynthetic process"/>
    <property type="evidence" value="ECO:0007669"/>
    <property type="project" value="InterPro"/>
</dbReference>
<evidence type="ECO:0000313" key="3">
    <source>
        <dbReference type="EMBL" id="AIE95899.1"/>
    </source>
</evidence>
<dbReference type="PANTHER" id="PTHR43125">
    <property type="entry name" value="INOSITOL-3-PHOSPHATE SYNTHASE"/>
    <property type="match status" value="1"/>
</dbReference>
<dbReference type="EC" id="5.5.1.4" evidence="3"/>
<organism evidence="3">
    <name type="scientific">uncultured marine thaumarchaeote AD1000_71_A04</name>
    <dbReference type="NCBI Taxonomy" id="1455935"/>
    <lineage>
        <taxon>Archaea</taxon>
        <taxon>Nitrososphaerota</taxon>
        <taxon>environmental samples</taxon>
    </lineage>
</organism>
<feature type="domain" description="Myo-inositol-1-phosphate synthase GAPDH-like" evidence="2">
    <location>
        <begin position="189"/>
        <end position="293"/>
    </location>
</feature>
<dbReference type="EMBL" id="KF900464">
    <property type="protein sequence ID" value="AIE95899.1"/>
    <property type="molecule type" value="Genomic_DNA"/>
</dbReference>
<dbReference type="Pfam" id="PF01658">
    <property type="entry name" value="Inos-1-P_synth"/>
    <property type="match status" value="1"/>
</dbReference>
<dbReference type="GO" id="GO:0008654">
    <property type="term" value="P:phospholipid biosynthetic process"/>
    <property type="evidence" value="ECO:0007669"/>
    <property type="project" value="InterPro"/>
</dbReference>
<accession>A0A075FXC3</accession>
<dbReference type="InterPro" id="IPR052199">
    <property type="entry name" value="MIPS"/>
</dbReference>
<evidence type="ECO:0000256" key="1">
    <source>
        <dbReference type="ARBA" id="ARBA00010813"/>
    </source>
</evidence>
<dbReference type="Gene3D" id="3.40.50.720">
    <property type="entry name" value="NAD(P)-binding Rossmann-like Domain"/>
    <property type="match status" value="1"/>
</dbReference>
<name>A0A075FXC3_9ARCH</name>
<proteinExistence type="inferred from homology"/>
<dbReference type="InterPro" id="IPR013021">
    <property type="entry name" value="Myo-inos-1-P_Synthase_GAPDH"/>
</dbReference>
<dbReference type="Gene3D" id="3.30.360.10">
    <property type="entry name" value="Dihydrodipicolinate Reductase, domain 2"/>
    <property type="match status" value="1"/>
</dbReference>
<dbReference type="PIRSF" id="PIRSF015578">
    <property type="entry name" value="Myoinos-ppht_syn"/>
    <property type="match status" value="1"/>
</dbReference>
<comment type="similarity">
    <text evidence="1">Belongs to the myo-inositol 1-phosphate synthase family.</text>
</comment>
<dbReference type="AlphaFoldDB" id="A0A075FXC3"/>
<dbReference type="InterPro" id="IPR036291">
    <property type="entry name" value="NAD(P)-bd_dom_sf"/>
</dbReference>
<dbReference type="InterPro" id="IPR002587">
    <property type="entry name" value="Myo-inos-1-P_Synthase"/>
</dbReference>
<evidence type="ECO:0000259" key="2">
    <source>
        <dbReference type="Pfam" id="PF01658"/>
    </source>
</evidence>